<evidence type="ECO:0000313" key="9">
    <source>
        <dbReference type="EMBL" id="KKR31988.1"/>
    </source>
</evidence>
<dbReference type="InterPro" id="IPR017856">
    <property type="entry name" value="Integrase-like_N"/>
</dbReference>
<dbReference type="AlphaFoldDB" id="A0A0G0PVN1"/>
<dbReference type="InterPro" id="IPR029072">
    <property type="entry name" value="YebC-like"/>
</dbReference>
<keyword evidence="3 6" id="KW-0805">Transcription regulation</keyword>
<dbReference type="NCBIfam" id="NF001030">
    <property type="entry name" value="PRK00110.1"/>
    <property type="match status" value="1"/>
</dbReference>
<dbReference type="PANTHER" id="PTHR12532:SF6">
    <property type="entry name" value="TRANSCRIPTIONAL REGULATORY PROTEIN YEBC-RELATED"/>
    <property type="match status" value="1"/>
</dbReference>
<dbReference type="SUPFAM" id="SSF75625">
    <property type="entry name" value="YebC-like"/>
    <property type="match status" value="1"/>
</dbReference>
<comment type="subcellular location">
    <subcellularLocation>
        <location evidence="6">Cytoplasm</location>
    </subcellularLocation>
</comment>
<evidence type="ECO:0000259" key="7">
    <source>
        <dbReference type="Pfam" id="PF01709"/>
    </source>
</evidence>
<dbReference type="NCBIfam" id="TIGR01033">
    <property type="entry name" value="YebC/PmpR family DNA-binding transcriptional regulator"/>
    <property type="match status" value="1"/>
</dbReference>
<evidence type="ECO:0000259" key="8">
    <source>
        <dbReference type="Pfam" id="PF20772"/>
    </source>
</evidence>
<evidence type="ECO:0000256" key="3">
    <source>
        <dbReference type="ARBA" id="ARBA00023015"/>
    </source>
</evidence>
<evidence type="ECO:0000256" key="1">
    <source>
        <dbReference type="ARBA" id="ARBA00008724"/>
    </source>
</evidence>
<dbReference type="Gene3D" id="1.10.10.200">
    <property type="match status" value="1"/>
</dbReference>
<dbReference type="InterPro" id="IPR002876">
    <property type="entry name" value="Transcrip_reg_TACO1-like"/>
</dbReference>
<evidence type="ECO:0000313" key="10">
    <source>
        <dbReference type="Proteomes" id="UP000034539"/>
    </source>
</evidence>
<accession>A0A0G0PVN1</accession>
<dbReference type="GO" id="GO:0003677">
    <property type="term" value="F:DNA binding"/>
    <property type="evidence" value="ECO:0007669"/>
    <property type="project" value="UniProtKB-UniRule"/>
</dbReference>
<dbReference type="PANTHER" id="PTHR12532">
    <property type="entry name" value="TRANSLATIONAL ACTIVATOR OF CYTOCHROME C OXIDASE 1"/>
    <property type="match status" value="1"/>
</dbReference>
<dbReference type="EMBL" id="LBXN01000055">
    <property type="protein sequence ID" value="KKR31988.1"/>
    <property type="molecule type" value="Genomic_DNA"/>
</dbReference>
<gene>
    <name evidence="9" type="ORF">UT63_C0055G0006</name>
</gene>
<keyword evidence="4 6" id="KW-0238">DNA-binding</keyword>
<dbReference type="NCBIfam" id="NF009044">
    <property type="entry name" value="PRK12378.1"/>
    <property type="match status" value="1"/>
</dbReference>
<dbReference type="FunFam" id="1.10.10.200:FF:000002">
    <property type="entry name" value="Probable transcriptional regulatory protein CLM62_37755"/>
    <property type="match status" value="1"/>
</dbReference>
<name>A0A0G0PVN1_9BACT</name>
<dbReference type="InterPro" id="IPR048300">
    <property type="entry name" value="TACO1_YebC-like_2nd/3rd_dom"/>
</dbReference>
<dbReference type="Pfam" id="PF01709">
    <property type="entry name" value="Transcrip_reg"/>
    <property type="match status" value="1"/>
</dbReference>
<keyword evidence="5 6" id="KW-0804">Transcription</keyword>
<organism evidence="9 10">
    <name type="scientific">Candidatus Gottesmanbacteria bacterium GW2011_GWC2_39_8</name>
    <dbReference type="NCBI Taxonomy" id="1618450"/>
    <lineage>
        <taxon>Bacteria</taxon>
        <taxon>Candidatus Gottesmaniibacteriota</taxon>
    </lineage>
</organism>
<comment type="similarity">
    <text evidence="1 6">Belongs to the TACO1 family.</text>
</comment>
<comment type="caution">
    <text evidence="9">The sequence shown here is derived from an EMBL/GenBank/DDBJ whole genome shotgun (WGS) entry which is preliminary data.</text>
</comment>
<dbReference type="Pfam" id="PF20772">
    <property type="entry name" value="TACO1_YebC_N"/>
    <property type="match status" value="1"/>
</dbReference>
<evidence type="ECO:0000256" key="2">
    <source>
        <dbReference type="ARBA" id="ARBA00022490"/>
    </source>
</evidence>
<evidence type="ECO:0000256" key="5">
    <source>
        <dbReference type="ARBA" id="ARBA00023163"/>
    </source>
</evidence>
<feature type="domain" description="TACO1/YebC-like second and third" evidence="7">
    <location>
        <begin position="84"/>
        <end position="239"/>
    </location>
</feature>
<evidence type="ECO:0000256" key="4">
    <source>
        <dbReference type="ARBA" id="ARBA00023125"/>
    </source>
</evidence>
<sequence length="248" mass="26837">MSGHSKWSQIKRQKGAADVKKGAVFTKLGKAISIAVRQGGGITDPTSNFKLRLATEKARESNMPKENIERAIEKGAGQSGGADLEEAIYEAYGPGGAAIIIESATDNKQRTAAEVKNVLDRGGGTLVAQGAISYLFKYVGLITVKKTLDFDTMIELVLEAGGEDLEEDGNNFEIYTNAQDLHKVKESLEGKGFTIDNSELIFKPVTIVTVDEEGTAKKLLDLLNNLESHEDIQKVFSNFDIPDTILTS</sequence>
<evidence type="ECO:0000256" key="6">
    <source>
        <dbReference type="HAMAP-Rule" id="MF_00693"/>
    </source>
</evidence>
<protein>
    <recommendedName>
        <fullName evidence="6">Probable transcriptional regulatory protein UT63_C0055G0006</fullName>
    </recommendedName>
</protein>
<dbReference type="HAMAP" id="MF_00693">
    <property type="entry name" value="Transcrip_reg_TACO1"/>
    <property type="match status" value="1"/>
</dbReference>
<dbReference type="GO" id="GO:0005829">
    <property type="term" value="C:cytosol"/>
    <property type="evidence" value="ECO:0007669"/>
    <property type="project" value="TreeGrafter"/>
</dbReference>
<feature type="domain" description="TACO1/YebC-like N-terminal" evidence="8">
    <location>
        <begin position="5"/>
        <end position="78"/>
    </location>
</feature>
<reference evidence="9 10" key="1">
    <citation type="journal article" date="2015" name="Nature">
        <title>rRNA introns, odd ribosomes, and small enigmatic genomes across a large radiation of phyla.</title>
        <authorList>
            <person name="Brown C.T."/>
            <person name="Hug L.A."/>
            <person name="Thomas B.C."/>
            <person name="Sharon I."/>
            <person name="Castelle C.J."/>
            <person name="Singh A."/>
            <person name="Wilkins M.J."/>
            <person name="Williams K.H."/>
            <person name="Banfield J.F."/>
        </authorList>
    </citation>
    <scope>NUCLEOTIDE SEQUENCE [LARGE SCALE GENOMIC DNA]</scope>
</reference>
<dbReference type="Gene3D" id="3.30.70.980">
    <property type="match status" value="2"/>
</dbReference>
<dbReference type="GO" id="GO:0006355">
    <property type="term" value="P:regulation of DNA-templated transcription"/>
    <property type="evidence" value="ECO:0007669"/>
    <property type="project" value="UniProtKB-UniRule"/>
</dbReference>
<proteinExistence type="inferred from homology"/>
<dbReference type="PATRIC" id="fig|1618450.3.peg.1035"/>
<dbReference type="InterPro" id="IPR026564">
    <property type="entry name" value="Transcrip_reg_TACO1-like_dom3"/>
</dbReference>
<dbReference type="Proteomes" id="UP000034539">
    <property type="component" value="Unassembled WGS sequence"/>
</dbReference>
<keyword evidence="2 6" id="KW-0963">Cytoplasm</keyword>
<dbReference type="InterPro" id="IPR049083">
    <property type="entry name" value="TACO1_YebC_N"/>
</dbReference>